<dbReference type="PROSITE" id="PS51202">
    <property type="entry name" value="RCK_C"/>
    <property type="match status" value="2"/>
</dbReference>
<evidence type="ECO:0000256" key="8">
    <source>
        <dbReference type="SAM" id="Phobius"/>
    </source>
</evidence>
<dbReference type="EMBL" id="AP006495">
    <property type="protein sequence ID" value="BAM81033.1"/>
    <property type="molecule type" value="Genomic_DNA"/>
</dbReference>
<keyword evidence="2" id="KW-0813">Transport</keyword>
<feature type="transmembrane region" description="Helical" evidence="8">
    <location>
        <begin position="233"/>
        <end position="252"/>
    </location>
</feature>
<dbReference type="OMA" id="CLFVMCA"/>
<dbReference type="InterPro" id="IPR051679">
    <property type="entry name" value="DASS-Related_Transporters"/>
</dbReference>
<feature type="transmembrane region" description="Helical" evidence="8">
    <location>
        <begin position="209"/>
        <end position="227"/>
    </location>
</feature>
<proteinExistence type="predicted"/>
<keyword evidence="3 8" id="KW-0812">Transmembrane</keyword>
<evidence type="ECO:0000256" key="7">
    <source>
        <dbReference type="SAM" id="MobiDB-lite"/>
    </source>
</evidence>
<dbReference type="InterPro" id="IPR004680">
    <property type="entry name" value="Cit_transptr-like_dom"/>
</dbReference>
<dbReference type="Proteomes" id="UP000007014">
    <property type="component" value="Chromosome 13"/>
</dbReference>
<keyword evidence="5 8" id="KW-1133">Transmembrane helix</keyword>
<protein>
    <submittedName>
        <fullName evidence="10">Probable sulfur deprivation response regulator sac1</fullName>
    </submittedName>
</protein>
<evidence type="ECO:0000256" key="3">
    <source>
        <dbReference type="ARBA" id="ARBA00022692"/>
    </source>
</evidence>
<evidence type="ECO:0000256" key="5">
    <source>
        <dbReference type="ARBA" id="ARBA00022989"/>
    </source>
</evidence>
<dbReference type="SUPFAM" id="SSF116726">
    <property type="entry name" value="TrkA C-terminal domain-like"/>
    <property type="match status" value="2"/>
</dbReference>
<dbReference type="GO" id="GO:0006813">
    <property type="term" value="P:potassium ion transport"/>
    <property type="evidence" value="ECO:0007669"/>
    <property type="project" value="InterPro"/>
</dbReference>
<organism evidence="10 11">
    <name type="scientific">Cyanidioschyzon merolae (strain NIES-3377 / 10D)</name>
    <name type="common">Unicellular red alga</name>
    <dbReference type="NCBI Taxonomy" id="280699"/>
    <lineage>
        <taxon>Eukaryota</taxon>
        <taxon>Rhodophyta</taxon>
        <taxon>Bangiophyceae</taxon>
        <taxon>Cyanidiales</taxon>
        <taxon>Cyanidiaceae</taxon>
        <taxon>Cyanidioschyzon</taxon>
    </lineage>
</organism>
<evidence type="ECO:0000313" key="10">
    <source>
        <dbReference type="EMBL" id="BAM81033.1"/>
    </source>
</evidence>
<feature type="compositionally biased region" description="Polar residues" evidence="7">
    <location>
        <begin position="34"/>
        <end position="43"/>
    </location>
</feature>
<keyword evidence="11" id="KW-1185">Reference proteome</keyword>
<dbReference type="InterPro" id="IPR006037">
    <property type="entry name" value="RCK_C"/>
</dbReference>
<dbReference type="InterPro" id="IPR036721">
    <property type="entry name" value="RCK_C_sf"/>
</dbReference>
<keyword evidence="6 8" id="KW-0472">Membrane</keyword>
<reference evidence="10 11" key="2">
    <citation type="journal article" date="2007" name="BMC Biol.">
        <title>A 100%-complete sequence reveals unusually simple genomic features in the hot-spring red alga Cyanidioschyzon merolae.</title>
        <authorList>
            <person name="Nozaki H."/>
            <person name="Takano H."/>
            <person name="Misumi O."/>
            <person name="Terasawa K."/>
            <person name="Matsuzaki M."/>
            <person name="Maruyama S."/>
            <person name="Nishida K."/>
            <person name="Yagisawa F."/>
            <person name="Yoshida Y."/>
            <person name="Fujiwara T."/>
            <person name="Takio S."/>
            <person name="Tamura K."/>
            <person name="Chung S.J."/>
            <person name="Nakamura S."/>
            <person name="Kuroiwa H."/>
            <person name="Tanaka K."/>
            <person name="Sato N."/>
            <person name="Kuroiwa T."/>
        </authorList>
    </citation>
    <scope>NUCLEOTIDE SEQUENCE [LARGE SCALE GENOMIC DNA]</scope>
    <source>
        <strain evidence="10 11">10D</strain>
    </source>
</reference>
<gene>
    <name evidence="10" type="ORF">CYME_CMM179C</name>
</gene>
<feature type="transmembrane region" description="Helical" evidence="8">
    <location>
        <begin position="323"/>
        <end position="345"/>
    </location>
</feature>
<evidence type="ECO:0000313" key="11">
    <source>
        <dbReference type="Proteomes" id="UP000007014"/>
    </source>
</evidence>
<dbReference type="KEGG" id="cme:CYME_CMM179C"/>
<dbReference type="Gramene" id="CMM179CT">
    <property type="protein sequence ID" value="CMM179CT"/>
    <property type="gene ID" value="CMM179C"/>
</dbReference>
<dbReference type="eggNOG" id="ENOG502QPZM">
    <property type="taxonomic scope" value="Eukaryota"/>
</dbReference>
<dbReference type="OrthoDB" id="4600at2759"/>
<feature type="transmembrane region" description="Helical" evidence="8">
    <location>
        <begin position="680"/>
        <end position="709"/>
    </location>
</feature>
<name>M1VIP9_CYAM1</name>
<evidence type="ECO:0000256" key="4">
    <source>
        <dbReference type="ARBA" id="ARBA00022737"/>
    </source>
</evidence>
<dbReference type="GeneID" id="16995153"/>
<dbReference type="RefSeq" id="XP_005537069.1">
    <property type="nucleotide sequence ID" value="XM_005537012.1"/>
</dbReference>
<feature type="transmembrane region" description="Helical" evidence="8">
    <location>
        <begin position="721"/>
        <end position="741"/>
    </location>
</feature>
<dbReference type="Pfam" id="PF03600">
    <property type="entry name" value="CitMHS"/>
    <property type="match status" value="1"/>
</dbReference>
<evidence type="ECO:0000259" key="9">
    <source>
        <dbReference type="PROSITE" id="PS51202"/>
    </source>
</evidence>
<feature type="domain" description="RCK C-terminal" evidence="9">
    <location>
        <begin position="487"/>
        <end position="571"/>
    </location>
</feature>
<dbReference type="AlphaFoldDB" id="M1VIP9"/>
<dbReference type="Gene3D" id="3.30.70.1450">
    <property type="entry name" value="Regulator of K+ conductance, C-terminal domain"/>
    <property type="match status" value="2"/>
</dbReference>
<feature type="transmembrane region" description="Helical" evidence="8">
    <location>
        <begin position="357"/>
        <end position="384"/>
    </location>
</feature>
<dbReference type="Pfam" id="PF02080">
    <property type="entry name" value="TrkA_C"/>
    <property type="match status" value="2"/>
</dbReference>
<dbReference type="PANTHER" id="PTHR43652">
    <property type="entry name" value="BASIC AMINO ACID ANTIPORTER YFCC-RELATED"/>
    <property type="match status" value="1"/>
</dbReference>
<comment type="subcellular location">
    <subcellularLocation>
        <location evidence="1">Membrane</location>
        <topology evidence="1">Multi-pass membrane protein</topology>
    </subcellularLocation>
</comment>
<dbReference type="HOGENOM" id="CLU_005170_6_0_1"/>
<feature type="transmembrane region" description="Helical" evidence="8">
    <location>
        <begin position="157"/>
        <end position="178"/>
    </location>
</feature>
<feature type="transmembrane region" description="Helical" evidence="8">
    <location>
        <begin position="761"/>
        <end position="784"/>
    </location>
</feature>
<feature type="region of interest" description="Disordered" evidence="7">
    <location>
        <begin position="1"/>
        <end position="43"/>
    </location>
</feature>
<dbReference type="GO" id="GO:0005886">
    <property type="term" value="C:plasma membrane"/>
    <property type="evidence" value="ECO:0007669"/>
    <property type="project" value="TreeGrafter"/>
</dbReference>
<sequence length="786" mass="85187">MKVPNGSDGTPSVESTEKVSLTDDEIVPNERSRPTSSLDLSANGQPRYSIQKLREPPNVFHTLGASLLGSTGRQLENGSDRGDHIPSRQRFQQRDQGRLGACPMQPRFDWKRLGRSLATIGRQLPHVCSKLITDFGTWLLDSFSDLVRRSSAFVRRYWVALLLLALAGVGLALLGRLVFEPLSWKGWFTFAVLLLLLASLICSWLPTEVSFAYAVVTLMAFFVISPAEGLIGFSNTGVAAVAVYFMVAEGVYRTSALRTIFRILLGRPSSLLMAQVRTCLPAAVVSAFLHNTPTMVMMIPGVQRWARFNGLSGAKILMPLNDAAVLGGSTTIIGSSVNLVVLGLVQQTNVLDPATNHVVQFGIFSITKLAIINLAACLVFIFVFSGMLLKDRENVVEDVVEHPREYTVAVMVREGSPIVGLTIQEAGLRALKGLFLVELSRKNGNLIAAPGPDTVIQAQDVLLFAGRLETVAELYLIDGIIPASTHTRKLSVQMHRRRLYEVVVSPFSSLVGHTIRETNFRRKYHAAIIAVHRGGAIVREKIGDIQILGGETFIVEASEDFGERYARDSDFSLVSEVSGTERPREDLPHMLAAGLFVVLMIAFATTGFMSIFVSASLATIGMLITGCMTFRQAGASVQLPILLTIGAAFGISEAMQVSGVAAQLSLLIVKILRPLGSIGILFGIYVITALLTNAITSIGAVTLTFAIVASKGTGIIYLTQVNVYAALYTMMVAGNCSFMLHTGHQTNLMVHGAANYRVSDWLKLGVPLQLVSCIVTVVAANFLYRS</sequence>
<evidence type="ECO:0000256" key="1">
    <source>
        <dbReference type="ARBA" id="ARBA00004141"/>
    </source>
</evidence>
<evidence type="ECO:0000256" key="6">
    <source>
        <dbReference type="ARBA" id="ARBA00023136"/>
    </source>
</evidence>
<feature type="transmembrane region" description="Helical" evidence="8">
    <location>
        <begin position="184"/>
        <end position="202"/>
    </location>
</feature>
<feature type="domain" description="RCK C-terminal" evidence="9">
    <location>
        <begin position="394"/>
        <end position="480"/>
    </location>
</feature>
<accession>M1VIP9</accession>
<feature type="transmembrane region" description="Helical" evidence="8">
    <location>
        <begin position="587"/>
        <end position="605"/>
    </location>
</feature>
<dbReference type="GO" id="GO:0008324">
    <property type="term" value="F:monoatomic cation transmembrane transporter activity"/>
    <property type="evidence" value="ECO:0007669"/>
    <property type="project" value="InterPro"/>
</dbReference>
<keyword evidence="4" id="KW-0677">Repeat</keyword>
<reference evidence="10 11" key="1">
    <citation type="journal article" date="2004" name="Nature">
        <title>Genome sequence of the ultrasmall unicellular red alga Cyanidioschyzon merolae 10D.</title>
        <authorList>
            <person name="Matsuzaki M."/>
            <person name="Misumi O."/>
            <person name="Shin-i T."/>
            <person name="Maruyama S."/>
            <person name="Takahara M."/>
            <person name="Miyagishima S."/>
            <person name="Mori T."/>
            <person name="Nishida K."/>
            <person name="Yagisawa F."/>
            <person name="Nishida K."/>
            <person name="Yoshida Y."/>
            <person name="Nishimura Y."/>
            <person name="Nakao S."/>
            <person name="Kobayashi T."/>
            <person name="Momoyama Y."/>
            <person name="Higashiyama T."/>
            <person name="Minoda A."/>
            <person name="Sano M."/>
            <person name="Nomoto H."/>
            <person name="Oishi K."/>
            <person name="Hayashi H."/>
            <person name="Ohta F."/>
            <person name="Nishizaka S."/>
            <person name="Haga S."/>
            <person name="Miura S."/>
            <person name="Morishita T."/>
            <person name="Kabeya Y."/>
            <person name="Terasawa K."/>
            <person name="Suzuki Y."/>
            <person name="Ishii Y."/>
            <person name="Asakawa S."/>
            <person name="Takano H."/>
            <person name="Ohta N."/>
            <person name="Kuroiwa H."/>
            <person name="Tanaka K."/>
            <person name="Shimizu N."/>
            <person name="Sugano S."/>
            <person name="Sato N."/>
            <person name="Nozaki H."/>
            <person name="Ogasawara N."/>
            <person name="Kohara Y."/>
            <person name="Kuroiwa T."/>
        </authorList>
    </citation>
    <scope>NUCLEOTIDE SEQUENCE [LARGE SCALE GENOMIC DNA]</scope>
    <source>
        <strain evidence="10 11">10D</strain>
    </source>
</reference>
<dbReference type="PANTHER" id="PTHR43652:SF2">
    <property type="entry name" value="BASIC AMINO ACID ANTIPORTER YFCC-RELATED"/>
    <property type="match status" value="1"/>
</dbReference>
<evidence type="ECO:0000256" key="2">
    <source>
        <dbReference type="ARBA" id="ARBA00022448"/>
    </source>
</evidence>